<evidence type="ECO:0000256" key="2">
    <source>
        <dbReference type="SAM" id="Phobius"/>
    </source>
</evidence>
<feature type="compositionally biased region" description="Basic and acidic residues" evidence="1">
    <location>
        <begin position="884"/>
        <end position="899"/>
    </location>
</feature>
<feature type="compositionally biased region" description="Low complexity" evidence="1">
    <location>
        <begin position="805"/>
        <end position="833"/>
    </location>
</feature>
<name>A0A7S0K0H9_CAFRO</name>
<proteinExistence type="predicted"/>
<evidence type="ECO:0000313" key="3">
    <source>
        <dbReference type="EMBL" id="CAD8566584.1"/>
    </source>
</evidence>
<feature type="compositionally biased region" description="Low complexity" evidence="1">
    <location>
        <begin position="1071"/>
        <end position="1098"/>
    </location>
</feature>
<dbReference type="EMBL" id="HBET01016231">
    <property type="protein sequence ID" value="CAD8566584.1"/>
    <property type="molecule type" value="Transcribed_RNA"/>
</dbReference>
<feature type="compositionally biased region" description="Low complexity" evidence="1">
    <location>
        <begin position="1531"/>
        <end position="1540"/>
    </location>
</feature>
<feature type="region of interest" description="Disordered" evidence="1">
    <location>
        <begin position="1023"/>
        <end position="1387"/>
    </location>
</feature>
<feature type="compositionally biased region" description="Basic and acidic residues" evidence="1">
    <location>
        <begin position="1984"/>
        <end position="1999"/>
    </location>
</feature>
<accession>A0A7S0K0H9</accession>
<feature type="compositionally biased region" description="Polar residues" evidence="1">
    <location>
        <begin position="1588"/>
        <end position="1598"/>
    </location>
</feature>
<feature type="compositionally biased region" description="Basic residues" evidence="1">
    <location>
        <begin position="1364"/>
        <end position="1375"/>
    </location>
</feature>
<feature type="region of interest" description="Disordered" evidence="1">
    <location>
        <begin position="2409"/>
        <end position="2535"/>
    </location>
</feature>
<feature type="transmembrane region" description="Helical" evidence="2">
    <location>
        <begin position="2326"/>
        <end position="2344"/>
    </location>
</feature>
<feature type="compositionally biased region" description="Polar residues" evidence="1">
    <location>
        <begin position="1544"/>
        <end position="1553"/>
    </location>
</feature>
<feature type="transmembrane region" description="Helical" evidence="2">
    <location>
        <begin position="1694"/>
        <end position="1719"/>
    </location>
</feature>
<feature type="compositionally biased region" description="Low complexity" evidence="1">
    <location>
        <begin position="1444"/>
        <end position="1455"/>
    </location>
</feature>
<sequence length="2920" mass="297862">MVTANNAVCARGVPQPRPPPRAGGSAPTPCLVSLPRGFLGAGPAAAGVLSVSRTHSGRLDTLARVSNAFSLGWTAYAHDSGHADALAEDRTAAFPWFLAGAYSTSVLRYNPSGAPGQNTPAWSPGLAAHGSPLDRSTLYPLMPLLDAPAGSWQPAELSNIDQLNASTVPPFLRDVLAPAAMLAPTLSGPLRVVAINQLILAQGLQPVPGIRFSLGNISMSLRALTRLYATESAREYGLSAVELSRVNAEIMVNTSAVDLVQGLKAFKQCSAAAGPVDDAAQRRLHVLCSSPLVDGLPLGIVGYVDALLHSQALTRLANWQIAEAVSSSVLVSDNDAAPVTSSSTVTEDDMSLRRPFIVDNGIALGGVEAVREHDARQRFFRLQKRPDALVATLTADTVQALVRSDPVAAQLKILEVEPSGLTRWAGALAAAARLPEAPVRHYHEDSSSRAITAFAVDQTDWLSSATPLFGATTLDNIATGRQVPAMAVRAMPRALIADLFYSRLLMTVLTSVAVLLLFVAFQRCTAVILVTPIEFVAKATLLAAAGRPSIVPLWRIRTATTRSLGLLGAQAAAEATQSKTARKARQLGGSRPVRARLVPAAAVVGSVQQVVSEAGADGERFKDDEAARAYDVMLELRALGDRLGAPGLVPARVRLWAQVMLQGAREARRETHRRSTAGAHIAKGGGDYAMLLQGASGPAPHAQLRSQRQQPQQHHYQSSMPNGRLVGRMTSGRFDSAENLGTPMSMPGDRSQRTPPGRGGGASSTSPAPPAGGIRGASKRKDPRGLSAQLAAMDSVSRPAHRRGASSSDSGGVSAPHAAAARAGLPRSRGASRVPGGGGTSKSAGAKSASESDHRAAREGAASSAPGDGGGYGSGAKVDPSVGRPREAQSETGGSRRSDATGNGDAEAIPEWVAQPLRAHEVADFLTVQQLVRQAPRVLFRVGGSHNSRHGGQPAGAEAGCGGALGDAMDDACGCCFAVWSCCSRWWERRGLPPAVGGQWTGLDLAWTLAGYDSDEEWRLLGGGRHHHESSGGAAARFPGGHGGSYESATTPGALHGGAALGGGAGGTASGAGPSPSRPPASSSSACPQPAGSPASPADNAEASSAGDASFFQSTSAPRRPAGSGAVAPPAAATATTATAAAAGRLSPAERAASEGGAGPHQAGAAEGARERPALWSRSPVHRTEPAGEASAQQPESRQAPPGDSKAGASASDGWVDHEAQRAGGQAPPAVASAPADSPSQHPGAEARVSIPQLAVRPVPPSDPLPPPRAIAGSPSAALTVDVGNSDAKAATGDPSSGMQSQLLAEELEQSEAQPSGTTSRSLPLGGADAGAPPSATDPRPLTKNGSAGNHEPQLRAAAGPGILRKHSVSARRVRNPGQRVVSARTVAPAPSLQERIESVQARKARRRPDALAASAAGAAAGEALLMGGVAMGPRVVGPMPDKSSPSGRGSNRPSLVDRTAVGSDASAGGTPGVMMERTSVSSHDPTANRARGRTDIVPFGPPDASAGQSAARGAPGSAAASRGRAGGRGAPADSAGRAAKSPLRTQLGSSTDPAARPGGGGGGGGGSALLQLTPPHRQKTSGFGPGWSSSRVHSSGASLRRHSSGGASVSSSRESYGCRRLCCCFWGCCPPPATSPSEVGGGDGSVSDVEGHFVPVKPFSLFTCIWRDLLLCRFCVRSTQNWSVARKERFRTFLFLGLAAVVVGINAFATTVVLLGVFRSALGQEAAVADAVVASRLDALRHSAAAAAAIPAIRTTASAALCASGGLTTPGPFGALAVCNSSDPDARRDASDWSTKATPAAASLLATLTDVLSFDVVALAGADSRLLACPPDPAWRLAAGVAIKAGAAPPPLTVCGGLDPAELGGGGLAVPAPARGLIHAAVLYGRAVSAPMLLDGKWLAARGVRPRFGRRHLRTPQPKAEHHPIASFSNSTPPDISGYRGCPEAEATTLALCAAVPVEGLPRGFWVLGTNGPESGVNSTQDARGRPKQEGRRLDEGGSRAATAAAQPGATDGRFYPDPPEWGQLPRGVPPGGAYTSVLDVDEDSAAAGTAWQESPAAVAPSGAGDEHSLPRAWTAGVVLACDVLDGKTTLLEDMVAPLRERSTMLYKLVRRKGRAGGASRGDLFVSGLDHGLLEAEARAAAAAPAAGSDAAAAGWARVVPPVPGASLAADEAGESVPGEEGRRRLTPGEARLASAVWAFASGLVVTGEEPNDTGADSGAASAVQATLDGAGAEQTEGHWRTAMLRGEPVAFTARSLAAASIGGRSAPFWWPPNRISDEGASTPRPPPQEGAEAIEAGVGGAVVPARESTGVVVWATHLRRARGIVAFVLENLALAVVIVAIIEFRAAFLLGGRVQGPLASAVRRAERLATFAKTALATVDALRAHIGAGSLAKADMDRIQRVKALRVAHERHSPQGAPRKHRRGGSGGSTAGSQPADGSVDLSGSRSGGGAGHTDAWPAGPRVASPPADADADAVAGGAVPRSRSRTAIGAGPGSGGGASSSPLQTNRGRAVSVPSASGRPSPTNGSLAAPRVLEGGSGAMTAAEAASAAAQPRYRSSRAVSVHSPRVPAEDGLGRAFADLSTVRASGSVLGLFHHAGSRAPSSRRPDAWYRRRGAGQGSAARDELMERSAQFQDCDVFEVAGAPMRLQAGQLLSGQRGLSSHSTRQSTVGDDTTDHSQPDGIYSSRVVHEDGQPVVLLGPSYSDRDAAAVAPTGHGDVMRGGTLRTPATLGPPSSDAGDGSARGELVAARVESTPGGMDALATDALKGKGGTITADQLVPELAGTQNEVDWLVLFFEAATRVIGTRLRRRLMPRSRSRSRSRSRGHSRSRSQRTTRRASGKHGGSATAAREGPTPDSKAAAEKPLRPESGTWRAGQPTPSPHARPVASSSPPPKPAEEDDSWMYGGVAKGRKIVKQS</sequence>
<feature type="compositionally biased region" description="Low complexity" evidence="1">
    <location>
        <begin position="1117"/>
        <end position="1145"/>
    </location>
</feature>
<feature type="compositionally biased region" description="Polar residues" evidence="1">
    <location>
        <begin position="1973"/>
        <end position="1983"/>
    </location>
</feature>
<feature type="compositionally biased region" description="Low complexity" evidence="1">
    <location>
        <begin position="1504"/>
        <end position="1524"/>
    </location>
</feature>
<feature type="region of interest" description="Disordered" evidence="1">
    <location>
        <begin position="2655"/>
        <end position="2682"/>
    </location>
</feature>
<feature type="region of interest" description="Disordered" evidence="1">
    <location>
        <begin position="2715"/>
        <end position="2744"/>
    </location>
</feature>
<evidence type="ECO:0000256" key="1">
    <source>
        <dbReference type="SAM" id="MobiDB-lite"/>
    </source>
</evidence>
<feature type="region of interest" description="Disordered" evidence="1">
    <location>
        <begin position="1"/>
        <end position="27"/>
    </location>
</feature>
<feature type="compositionally biased region" description="Low complexity" evidence="1">
    <location>
        <begin position="2000"/>
        <end position="2014"/>
    </location>
</feature>
<feature type="region of interest" description="Disordered" evidence="1">
    <location>
        <begin position="1972"/>
        <end position="2069"/>
    </location>
</feature>
<feature type="compositionally biased region" description="Gly residues" evidence="1">
    <location>
        <begin position="1558"/>
        <end position="1568"/>
    </location>
</feature>
<feature type="transmembrane region" description="Helical" evidence="2">
    <location>
        <begin position="499"/>
        <end position="521"/>
    </location>
</feature>
<feature type="compositionally biased region" description="Polar residues" evidence="1">
    <location>
        <begin position="2655"/>
        <end position="2674"/>
    </location>
</feature>
<reference evidence="3" key="1">
    <citation type="submission" date="2021-01" db="EMBL/GenBank/DDBJ databases">
        <authorList>
            <person name="Corre E."/>
            <person name="Pelletier E."/>
            <person name="Niang G."/>
            <person name="Scheremetjew M."/>
            <person name="Finn R."/>
            <person name="Kale V."/>
            <person name="Holt S."/>
            <person name="Cochrane G."/>
            <person name="Meng A."/>
            <person name="Brown T."/>
            <person name="Cohen L."/>
        </authorList>
    </citation>
    <scope>NUCLEOTIDE SEQUENCE</scope>
    <source>
        <strain evidence="3">E4-10</strain>
    </source>
</reference>
<keyword evidence="2" id="KW-0472">Membrane</keyword>
<feature type="compositionally biased region" description="Pro residues" evidence="1">
    <location>
        <begin position="1258"/>
        <end position="1269"/>
    </location>
</feature>
<keyword evidence="2" id="KW-1133">Transmembrane helix</keyword>
<feature type="compositionally biased region" description="Low complexity" evidence="1">
    <location>
        <begin position="2465"/>
        <end position="2483"/>
    </location>
</feature>
<feature type="region of interest" description="Disordered" evidence="1">
    <location>
        <begin position="689"/>
        <end position="904"/>
    </location>
</feature>
<feature type="compositionally biased region" description="Gly residues" evidence="1">
    <location>
        <begin position="1055"/>
        <end position="1070"/>
    </location>
</feature>
<keyword evidence="2" id="KW-0812">Transmembrane</keyword>
<feature type="compositionally biased region" description="Polar residues" evidence="1">
    <location>
        <begin position="2517"/>
        <end position="2529"/>
    </location>
</feature>
<feature type="compositionally biased region" description="Low complexity" evidence="1">
    <location>
        <begin position="701"/>
        <end position="719"/>
    </location>
</feature>
<feature type="region of interest" description="Disordered" evidence="1">
    <location>
        <begin position="2813"/>
        <end position="2920"/>
    </location>
</feature>
<feature type="compositionally biased region" description="Low complexity" evidence="1">
    <location>
        <begin position="1227"/>
        <end position="1240"/>
    </location>
</feature>
<organism evidence="3">
    <name type="scientific">Cafeteria roenbergensis</name>
    <name type="common">Marine flagellate</name>
    <dbReference type="NCBI Taxonomy" id="33653"/>
    <lineage>
        <taxon>Eukaryota</taxon>
        <taxon>Sar</taxon>
        <taxon>Stramenopiles</taxon>
        <taxon>Bigyra</taxon>
        <taxon>Opalozoa</taxon>
        <taxon>Bicosoecida</taxon>
        <taxon>Cafeteriaceae</taxon>
        <taxon>Cafeteria</taxon>
    </lineage>
</organism>
<feature type="compositionally biased region" description="Basic residues" evidence="1">
    <location>
        <begin position="2813"/>
        <end position="2843"/>
    </location>
</feature>
<protein>
    <submittedName>
        <fullName evidence="3">Uncharacterized protein</fullName>
    </submittedName>
</protein>
<feature type="region of interest" description="Disordered" evidence="1">
    <location>
        <begin position="1436"/>
        <end position="1613"/>
    </location>
</feature>
<gene>
    <name evidence="3" type="ORF">CROE0942_LOCUS10963</name>
</gene>